<evidence type="ECO:0000313" key="1">
    <source>
        <dbReference type="EMBL" id="MED6198041.1"/>
    </source>
</evidence>
<name>A0ABU6XLG3_9FABA</name>
<organism evidence="1 2">
    <name type="scientific">Stylosanthes scabra</name>
    <dbReference type="NCBI Taxonomy" id="79078"/>
    <lineage>
        <taxon>Eukaryota</taxon>
        <taxon>Viridiplantae</taxon>
        <taxon>Streptophyta</taxon>
        <taxon>Embryophyta</taxon>
        <taxon>Tracheophyta</taxon>
        <taxon>Spermatophyta</taxon>
        <taxon>Magnoliopsida</taxon>
        <taxon>eudicotyledons</taxon>
        <taxon>Gunneridae</taxon>
        <taxon>Pentapetalae</taxon>
        <taxon>rosids</taxon>
        <taxon>fabids</taxon>
        <taxon>Fabales</taxon>
        <taxon>Fabaceae</taxon>
        <taxon>Papilionoideae</taxon>
        <taxon>50 kb inversion clade</taxon>
        <taxon>dalbergioids sensu lato</taxon>
        <taxon>Dalbergieae</taxon>
        <taxon>Pterocarpus clade</taxon>
        <taxon>Stylosanthes</taxon>
    </lineage>
</organism>
<protein>
    <recommendedName>
        <fullName evidence="3">Aminotransferase-like plant mobile domain-containing protein</fullName>
    </recommendedName>
</protein>
<evidence type="ECO:0000313" key="2">
    <source>
        <dbReference type="Proteomes" id="UP001341840"/>
    </source>
</evidence>
<accession>A0ABU6XLG3</accession>
<sequence length="137" mass="15752">MIEDILGARPPLRGRQERVCRCEAYMAEGSSSTDSRIGLVYVLRQFARRYILLMIGCWLISDKSNNMVSVRWIPLLEDFDAYKKLSWGSAAADRDTTDIAGCAPLIMLWIYQRFPRWCPEARDVIVFPLVARLSGYQ</sequence>
<dbReference type="PANTHER" id="PTHR46033">
    <property type="entry name" value="PROTEIN MAIN-LIKE 2"/>
    <property type="match status" value="1"/>
</dbReference>
<dbReference type="EMBL" id="JASCZI010212027">
    <property type="protein sequence ID" value="MED6198041.1"/>
    <property type="molecule type" value="Genomic_DNA"/>
</dbReference>
<dbReference type="InterPro" id="IPR044824">
    <property type="entry name" value="MAIN-like"/>
</dbReference>
<proteinExistence type="predicted"/>
<evidence type="ECO:0008006" key="3">
    <source>
        <dbReference type="Google" id="ProtNLM"/>
    </source>
</evidence>
<comment type="caution">
    <text evidence="1">The sequence shown here is derived from an EMBL/GenBank/DDBJ whole genome shotgun (WGS) entry which is preliminary data.</text>
</comment>
<gene>
    <name evidence="1" type="ORF">PIB30_062385</name>
</gene>
<reference evidence="1 2" key="1">
    <citation type="journal article" date="2023" name="Plants (Basel)">
        <title>Bridging the Gap: Combining Genomics and Transcriptomics Approaches to Understand Stylosanthes scabra, an Orphan Legume from the Brazilian Caatinga.</title>
        <authorList>
            <person name="Ferreira-Neto J.R.C."/>
            <person name="da Silva M.D."/>
            <person name="Binneck E."/>
            <person name="de Melo N.F."/>
            <person name="da Silva R.H."/>
            <person name="de Melo A.L.T.M."/>
            <person name="Pandolfi V."/>
            <person name="Bustamante F.O."/>
            <person name="Brasileiro-Vidal A.C."/>
            <person name="Benko-Iseppon A.M."/>
        </authorList>
    </citation>
    <scope>NUCLEOTIDE SEQUENCE [LARGE SCALE GENOMIC DNA]</scope>
    <source>
        <tissue evidence="1">Leaves</tissue>
    </source>
</reference>
<dbReference type="Proteomes" id="UP001341840">
    <property type="component" value="Unassembled WGS sequence"/>
</dbReference>
<dbReference type="PANTHER" id="PTHR46033:SF8">
    <property type="entry name" value="PROTEIN MAINTENANCE OF MERISTEMS-LIKE"/>
    <property type="match status" value="1"/>
</dbReference>
<keyword evidence="2" id="KW-1185">Reference proteome</keyword>